<organism evidence="1 2">
    <name type="scientific">Adiantum capillus-veneris</name>
    <name type="common">Maidenhair fern</name>
    <dbReference type="NCBI Taxonomy" id="13818"/>
    <lineage>
        <taxon>Eukaryota</taxon>
        <taxon>Viridiplantae</taxon>
        <taxon>Streptophyta</taxon>
        <taxon>Embryophyta</taxon>
        <taxon>Tracheophyta</taxon>
        <taxon>Polypodiopsida</taxon>
        <taxon>Polypodiidae</taxon>
        <taxon>Polypodiales</taxon>
        <taxon>Pteridineae</taxon>
        <taxon>Pteridaceae</taxon>
        <taxon>Vittarioideae</taxon>
        <taxon>Adiantum</taxon>
    </lineage>
</organism>
<evidence type="ECO:0000313" key="1">
    <source>
        <dbReference type="EMBL" id="KAI5077817.1"/>
    </source>
</evidence>
<keyword evidence="2" id="KW-1185">Reference proteome</keyword>
<dbReference type="EMBL" id="JABFUD020000007">
    <property type="protein sequence ID" value="KAI5077817.1"/>
    <property type="molecule type" value="Genomic_DNA"/>
</dbReference>
<dbReference type="AlphaFoldDB" id="A0A9D4V2K1"/>
<dbReference type="Proteomes" id="UP000886520">
    <property type="component" value="Chromosome 7"/>
</dbReference>
<sequence length="95" mass="10505">MTSASSIALHFPYMLTRVLPTKNSPANPCLTASLWKILPCERSAKLPQALRILAYTMALALIPSSCIDQNVSRTLSQLPHSTYAHMMAPHEKTVR</sequence>
<name>A0A9D4V2K1_ADICA</name>
<proteinExistence type="predicted"/>
<comment type="caution">
    <text evidence="1">The sequence shown here is derived from an EMBL/GenBank/DDBJ whole genome shotgun (WGS) entry which is preliminary data.</text>
</comment>
<gene>
    <name evidence="1" type="ORF">GOP47_0007641</name>
</gene>
<protein>
    <submittedName>
        <fullName evidence="1">Uncharacterized protein</fullName>
    </submittedName>
</protein>
<reference evidence="1" key="1">
    <citation type="submission" date="2021-01" db="EMBL/GenBank/DDBJ databases">
        <title>Adiantum capillus-veneris genome.</title>
        <authorList>
            <person name="Fang Y."/>
            <person name="Liao Q."/>
        </authorList>
    </citation>
    <scope>NUCLEOTIDE SEQUENCE</scope>
    <source>
        <strain evidence="1">H3</strain>
        <tissue evidence="1">Leaf</tissue>
    </source>
</reference>
<evidence type="ECO:0000313" key="2">
    <source>
        <dbReference type="Proteomes" id="UP000886520"/>
    </source>
</evidence>
<accession>A0A9D4V2K1</accession>